<dbReference type="InterPro" id="IPR017896">
    <property type="entry name" value="4Fe4S_Fe-S-bd"/>
</dbReference>
<dbReference type="Pfam" id="PF12838">
    <property type="entry name" value="Fer4_7"/>
    <property type="match status" value="2"/>
</dbReference>
<dbReference type="PANTHER" id="PTHR42859:SF10">
    <property type="entry name" value="DIMETHYLSULFOXIDE REDUCTASE CHAIN B"/>
    <property type="match status" value="1"/>
</dbReference>
<proteinExistence type="predicted"/>
<sequence length="259" mass="27980">MSTRREILKKLFKASVAAGGGGLLWGAVAEGSVSAPLALRPPGALDGTDFIQACIKCGKCVEACPYDTLQLATPTQNMGVGTPYYTPRQVPCYLCTDYPCTDACPSGALDLAKLTKGDAKPDINNARMGLAVIHKETCIAYWGIQCDACYRACPLMDEAIVLQKVKNEVTGKHANLQPVINSEVCTGCGLCEKVCVVEKAAIRVLPRDISTGKVGEHYIKSWEQDDEQRIESIKEAADSDKKDIESALDYLNDDEPLMD</sequence>
<gene>
    <name evidence="9" type="ORF">SAMN06265379_11354</name>
</gene>
<keyword evidence="6" id="KW-0408">Iron</keyword>
<dbReference type="PROSITE" id="PS51379">
    <property type="entry name" value="4FE4S_FER_2"/>
    <property type="match status" value="3"/>
</dbReference>
<dbReference type="NCBIfam" id="TIGR00397">
    <property type="entry name" value="mauM_napG"/>
    <property type="match status" value="1"/>
</dbReference>
<keyword evidence="4" id="KW-0677">Repeat</keyword>
<keyword evidence="2" id="KW-0004">4Fe-4S</keyword>
<keyword evidence="7" id="KW-0411">Iron-sulfur</keyword>
<reference evidence="9 10" key="1">
    <citation type="submission" date="2017-05" db="EMBL/GenBank/DDBJ databases">
        <authorList>
            <person name="Varghese N."/>
            <person name="Submissions S."/>
        </authorList>
    </citation>
    <scope>NUCLEOTIDE SEQUENCE [LARGE SCALE GENOMIC DNA]</scope>
    <source>
        <strain evidence="9 10">DSM 27040</strain>
    </source>
</reference>
<name>A0A521F1Y8_SACCC</name>
<evidence type="ECO:0000256" key="1">
    <source>
        <dbReference type="ARBA" id="ARBA00022448"/>
    </source>
</evidence>
<dbReference type="Gene3D" id="3.30.70.20">
    <property type="match status" value="2"/>
</dbReference>
<feature type="domain" description="4Fe-4S ferredoxin-type" evidence="8">
    <location>
        <begin position="43"/>
        <end position="74"/>
    </location>
</feature>
<feature type="domain" description="4Fe-4S ferredoxin-type" evidence="8">
    <location>
        <begin position="176"/>
        <end position="207"/>
    </location>
</feature>
<keyword evidence="5" id="KW-0249">Electron transport</keyword>
<dbReference type="GO" id="GO:0051539">
    <property type="term" value="F:4 iron, 4 sulfur cluster binding"/>
    <property type="evidence" value="ECO:0007669"/>
    <property type="project" value="UniProtKB-KW"/>
</dbReference>
<dbReference type="InterPro" id="IPR017900">
    <property type="entry name" value="4Fe4S_Fe_S_CS"/>
</dbReference>
<dbReference type="InterPro" id="IPR004494">
    <property type="entry name" value="MauM_NapG"/>
</dbReference>
<evidence type="ECO:0000256" key="3">
    <source>
        <dbReference type="ARBA" id="ARBA00022723"/>
    </source>
</evidence>
<dbReference type="PANTHER" id="PTHR42859">
    <property type="entry name" value="OXIDOREDUCTASE"/>
    <property type="match status" value="1"/>
</dbReference>
<dbReference type="CDD" id="cd16373">
    <property type="entry name" value="DMSOR_beta_like"/>
    <property type="match status" value="1"/>
</dbReference>
<dbReference type="Proteomes" id="UP000319040">
    <property type="component" value="Unassembled WGS sequence"/>
</dbReference>
<evidence type="ECO:0000313" key="9">
    <source>
        <dbReference type="EMBL" id="SMO90212.1"/>
    </source>
</evidence>
<dbReference type="PROSITE" id="PS51318">
    <property type="entry name" value="TAT"/>
    <property type="match status" value="1"/>
</dbReference>
<dbReference type="SUPFAM" id="SSF54862">
    <property type="entry name" value="4Fe-4S ferredoxins"/>
    <property type="match status" value="1"/>
</dbReference>
<dbReference type="PROSITE" id="PS00198">
    <property type="entry name" value="4FE4S_FER_1"/>
    <property type="match status" value="1"/>
</dbReference>
<protein>
    <submittedName>
        <fullName evidence="9">Periplasmic nitrate reductase subunit NapG</fullName>
    </submittedName>
</protein>
<keyword evidence="3" id="KW-0479">Metal-binding</keyword>
<evidence type="ECO:0000259" key="8">
    <source>
        <dbReference type="PROSITE" id="PS51379"/>
    </source>
</evidence>
<accession>A0A521F1Y8</accession>
<evidence type="ECO:0000313" key="10">
    <source>
        <dbReference type="Proteomes" id="UP000319040"/>
    </source>
</evidence>
<dbReference type="RefSeq" id="WP_142534676.1">
    <property type="nucleotide sequence ID" value="NZ_FXTB01000013.1"/>
</dbReference>
<evidence type="ECO:0000256" key="4">
    <source>
        <dbReference type="ARBA" id="ARBA00022737"/>
    </source>
</evidence>
<dbReference type="InterPro" id="IPR050294">
    <property type="entry name" value="RnfB_subfamily"/>
</dbReference>
<evidence type="ECO:0000256" key="7">
    <source>
        <dbReference type="ARBA" id="ARBA00023014"/>
    </source>
</evidence>
<evidence type="ECO:0000256" key="2">
    <source>
        <dbReference type="ARBA" id="ARBA00022485"/>
    </source>
</evidence>
<dbReference type="InterPro" id="IPR006311">
    <property type="entry name" value="TAT_signal"/>
</dbReference>
<dbReference type="EMBL" id="FXTB01000013">
    <property type="protein sequence ID" value="SMO90212.1"/>
    <property type="molecule type" value="Genomic_DNA"/>
</dbReference>
<organism evidence="9 10">
    <name type="scientific">Saccharicrinis carchari</name>
    <dbReference type="NCBI Taxonomy" id="1168039"/>
    <lineage>
        <taxon>Bacteria</taxon>
        <taxon>Pseudomonadati</taxon>
        <taxon>Bacteroidota</taxon>
        <taxon>Bacteroidia</taxon>
        <taxon>Marinilabiliales</taxon>
        <taxon>Marinilabiliaceae</taxon>
        <taxon>Saccharicrinis</taxon>
    </lineage>
</organism>
<dbReference type="GO" id="GO:0046872">
    <property type="term" value="F:metal ion binding"/>
    <property type="evidence" value="ECO:0007669"/>
    <property type="project" value="UniProtKB-KW"/>
</dbReference>
<keyword evidence="1" id="KW-0813">Transport</keyword>
<dbReference type="AlphaFoldDB" id="A0A521F1Y8"/>
<keyword evidence="10" id="KW-1185">Reference proteome</keyword>
<evidence type="ECO:0000256" key="6">
    <source>
        <dbReference type="ARBA" id="ARBA00023004"/>
    </source>
</evidence>
<feature type="domain" description="4Fe-4S ferredoxin-type" evidence="8">
    <location>
        <begin position="81"/>
        <end position="114"/>
    </location>
</feature>
<evidence type="ECO:0000256" key="5">
    <source>
        <dbReference type="ARBA" id="ARBA00022982"/>
    </source>
</evidence>
<dbReference type="NCBIfam" id="NF007012">
    <property type="entry name" value="PRK09476.1"/>
    <property type="match status" value="1"/>
</dbReference>
<dbReference type="OrthoDB" id="9810688at2"/>